<evidence type="ECO:0000313" key="2">
    <source>
        <dbReference type="EMBL" id="QJP95276.1"/>
    </source>
</evidence>
<gene>
    <name evidence="2" type="ORF">C6Y56_11940</name>
</gene>
<dbReference type="Proteomes" id="UP000501669">
    <property type="component" value="Chromosome"/>
</dbReference>
<name>A0A7Z3C494_PSEFL</name>
<evidence type="ECO:0000313" key="3">
    <source>
        <dbReference type="Proteomes" id="UP000501669"/>
    </source>
</evidence>
<protein>
    <recommendedName>
        <fullName evidence="1">DUF3885 domain-containing protein</fullName>
    </recommendedName>
</protein>
<accession>A0A7Z3C494</accession>
<proteinExistence type="predicted"/>
<dbReference type="AlphaFoldDB" id="A0A7Z3C494"/>
<dbReference type="InterPro" id="IPR024976">
    <property type="entry name" value="DUF3885"/>
</dbReference>
<dbReference type="Pfam" id="PF13021">
    <property type="entry name" value="DUF3885"/>
    <property type="match status" value="1"/>
</dbReference>
<organism evidence="2 3">
    <name type="scientific">Pseudomonas fluorescens</name>
    <dbReference type="NCBI Taxonomy" id="294"/>
    <lineage>
        <taxon>Bacteria</taxon>
        <taxon>Pseudomonadati</taxon>
        <taxon>Pseudomonadota</taxon>
        <taxon>Gammaproteobacteria</taxon>
        <taxon>Pseudomonadales</taxon>
        <taxon>Pseudomonadaceae</taxon>
        <taxon>Pseudomonas</taxon>
    </lineage>
</organism>
<feature type="domain" description="DUF3885" evidence="1">
    <location>
        <begin position="6"/>
        <end position="196"/>
    </location>
</feature>
<dbReference type="EMBL" id="CP027561">
    <property type="protein sequence ID" value="QJP95276.1"/>
    <property type="molecule type" value="Genomic_DNA"/>
</dbReference>
<sequence length="208" mass="23576">MNLHLEIERIFTDQAFARPLFYSCPGGLRFELSETGGMIEQFLLALRKSTEICTDIFSGEPTLVTCLRFHSGGQRFTHRALLQSLRSAGIEIPAERSIWSERTDPDNWFCESEPEYWINLAFEAPARSLQALLWCALATDFGAIAPNPRCAVYLFNLKAEVMVFPYDDRGMDVVGPNKALLSRLYHRHQAYLLDYDRPAMDADFAGAA</sequence>
<reference evidence="2 3" key="1">
    <citation type="submission" date="2018-03" db="EMBL/GenBank/DDBJ databases">
        <title>Complete genome sequence of Pseudomonas fluorescens sp. G7.</title>
        <authorList>
            <person name="Gao C.-H."/>
            <person name="Li Z."/>
            <person name="Cai P."/>
        </authorList>
    </citation>
    <scope>NUCLEOTIDE SEQUENCE [LARGE SCALE GENOMIC DNA]</scope>
    <source>
        <strain evidence="2 3">G7</strain>
    </source>
</reference>
<dbReference type="RefSeq" id="WP_169430004.1">
    <property type="nucleotide sequence ID" value="NZ_CP027561.1"/>
</dbReference>
<evidence type="ECO:0000259" key="1">
    <source>
        <dbReference type="Pfam" id="PF13021"/>
    </source>
</evidence>